<dbReference type="EMBL" id="AYSO01000017">
    <property type="protein sequence ID" value="KIE46475.1"/>
    <property type="molecule type" value="Genomic_DNA"/>
</dbReference>
<dbReference type="Proteomes" id="UP000031366">
    <property type="component" value="Unassembled WGS sequence"/>
</dbReference>
<proteinExistence type="inferred from homology"/>
<dbReference type="GO" id="GO:0016163">
    <property type="term" value="F:nitrogenase activity"/>
    <property type="evidence" value="ECO:0007669"/>
    <property type="project" value="UniProtKB-EC"/>
</dbReference>
<protein>
    <recommendedName>
        <fullName evidence="5">nitrogenase</fullName>
        <ecNumber evidence="5">1.18.6.1</ecNumber>
    </recommendedName>
</protein>
<evidence type="ECO:0000256" key="11">
    <source>
        <dbReference type="ARBA" id="ARBA00047967"/>
    </source>
</evidence>
<evidence type="ECO:0000256" key="12">
    <source>
        <dbReference type="RuleBase" id="RU003688"/>
    </source>
</evidence>
<dbReference type="EC" id="1.18.6.1" evidence="5"/>
<dbReference type="GO" id="GO:0005524">
    <property type="term" value="F:ATP binding"/>
    <property type="evidence" value="ECO:0007669"/>
    <property type="project" value="UniProtKB-KW"/>
</dbReference>
<dbReference type="InterPro" id="IPR000392">
    <property type="entry name" value="NifH/frxC"/>
</dbReference>
<evidence type="ECO:0000256" key="4">
    <source>
        <dbReference type="ARBA" id="ARBA00011738"/>
    </source>
</evidence>
<keyword evidence="12" id="KW-0004">4Fe-4S</keyword>
<dbReference type="SUPFAM" id="SSF52540">
    <property type="entry name" value="P-loop containing nucleoside triphosphate hydrolases"/>
    <property type="match status" value="1"/>
</dbReference>
<keyword evidence="7 12" id="KW-0547">Nucleotide-binding</keyword>
<keyword evidence="10 12" id="KW-0411">Iron-sulfur</keyword>
<gene>
    <name evidence="13" type="ORF">U732_1880</name>
</gene>
<dbReference type="AlphaFoldDB" id="A0A0C1UGH4"/>
<evidence type="ECO:0000256" key="9">
    <source>
        <dbReference type="ARBA" id="ARBA00023004"/>
    </source>
</evidence>
<comment type="cofactor">
    <cofactor evidence="1">
        <name>[4Fe-4S] cluster</name>
        <dbReference type="ChEBI" id="CHEBI:49883"/>
    </cofactor>
</comment>
<comment type="caution">
    <text evidence="13">The sequence shown here is derived from an EMBL/GenBank/DDBJ whole genome shotgun (WGS) entry which is preliminary data.</text>
</comment>
<comment type="similarity">
    <text evidence="3 12">Belongs to the NifH/BchL/ChlL family.</text>
</comment>
<reference evidence="13 14" key="1">
    <citation type="journal article" date="2015" name="Infect. Genet. Evol.">
        <title>Genomic sequences of six botulinum neurotoxin-producing strains representing three clostridial species illustrate the mobility and diversity of botulinum neurotoxin genes.</title>
        <authorList>
            <person name="Smith T.J."/>
            <person name="Hill K.K."/>
            <person name="Xie G."/>
            <person name="Foley B.T."/>
            <person name="Williamson C.H."/>
            <person name="Foster J.T."/>
            <person name="Johnson S.L."/>
            <person name="Chertkov O."/>
            <person name="Teshima H."/>
            <person name="Gibbons H.S."/>
            <person name="Johnsky L.A."/>
            <person name="Karavis M.A."/>
            <person name="Smith L.A."/>
        </authorList>
    </citation>
    <scope>NUCLEOTIDE SEQUENCE [LARGE SCALE GENOMIC DNA]</scope>
    <source>
        <strain evidence="13 14">CDC 2741</strain>
    </source>
</reference>
<dbReference type="PRINTS" id="PR00091">
    <property type="entry name" value="NITROGNASEII"/>
</dbReference>
<keyword evidence="12" id="KW-0560">Oxidoreductase</keyword>
<dbReference type="PANTHER" id="PTHR42864:SF2">
    <property type="entry name" value="LIGHT-INDEPENDENT PROTOCHLOROPHYLLIDE REDUCTASE IRON-SULFUR ATP-BINDING PROTEIN"/>
    <property type="match status" value="1"/>
</dbReference>
<comment type="subunit">
    <text evidence="4">Homodimer.</text>
</comment>
<dbReference type="InterPro" id="IPR030655">
    <property type="entry name" value="NifH/chlL_CS"/>
</dbReference>
<evidence type="ECO:0000256" key="6">
    <source>
        <dbReference type="ARBA" id="ARBA00022723"/>
    </source>
</evidence>
<comment type="function">
    <text evidence="2">The key enzymatic reactions in nitrogen fixation are catalyzed by the nitrogenase complex, which has 2 components: the iron protein and the molybdenum-iron protein.</text>
</comment>
<keyword evidence="8 12" id="KW-0067">ATP-binding</keyword>
<dbReference type="PROSITE" id="PS00692">
    <property type="entry name" value="NIFH_FRXC_2"/>
    <property type="match status" value="1"/>
</dbReference>
<dbReference type="InterPro" id="IPR027417">
    <property type="entry name" value="P-loop_NTPase"/>
</dbReference>
<organism evidence="13 14">
    <name type="scientific">Clostridium argentinense CDC 2741</name>
    <dbReference type="NCBI Taxonomy" id="1418104"/>
    <lineage>
        <taxon>Bacteria</taxon>
        <taxon>Bacillati</taxon>
        <taxon>Bacillota</taxon>
        <taxon>Clostridia</taxon>
        <taxon>Eubacteriales</taxon>
        <taxon>Clostridiaceae</taxon>
        <taxon>Clostridium</taxon>
    </lineage>
</organism>
<evidence type="ECO:0000256" key="2">
    <source>
        <dbReference type="ARBA" id="ARBA00002234"/>
    </source>
</evidence>
<comment type="catalytic activity">
    <reaction evidence="11">
        <text>N2 + 8 reduced [2Fe-2S]-[ferredoxin] + 16 ATP + 16 H2O = H2 + 8 oxidized [2Fe-2S]-[ferredoxin] + 2 NH4(+) + 16 ADP + 16 phosphate + 6 H(+)</text>
        <dbReference type="Rhea" id="RHEA:21448"/>
        <dbReference type="Rhea" id="RHEA-COMP:10000"/>
        <dbReference type="Rhea" id="RHEA-COMP:10001"/>
        <dbReference type="ChEBI" id="CHEBI:15377"/>
        <dbReference type="ChEBI" id="CHEBI:15378"/>
        <dbReference type="ChEBI" id="CHEBI:17997"/>
        <dbReference type="ChEBI" id="CHEBI:18276"/>
        <dbReference type="ChEBI" id="CHEBI:28938"/>
        <dbReference type="ChEBI" id="CHEBI:30616"/>
        <dbReference type="ChEBI" id="CHEBI:33737"/>
        <dbReference type="ChEBI" id="CHEBI:33738"/>
        <dbReference type="ChEBI" id="CHEBI:43474"/>
        <dbReference type="ChEBI" id="CHEBI:456216"/>
        <dbReference type="EC" id="1.18.6.1"/>
    </reaction>
</comment>
<evidence type="ECO:0000256" key="10">
    <source>
        <dbReference type="ARBA" id="ARBA00023014"/>
    </source>
</evidence>
<evidence type="ECO:0000256" key="1">
    <source>
        <dbReference type="ARBA" id="ARBA00001966"/>
    </source>
</evidence>
<dbReference type="PANTHER" id="PTHR42864">
    <property type="entry name" value="LIGHT-INDEPENDENT PROTOCHLOROPHYLLIDE REDUCTASE IRON-SULFUR ATP-BINDING PROTEIN"/>
    <property type="match status" value="1"/>
</dbReference>
<dbReference type="PROSITE" id="PS00746">
    <property type="entry name" value="NIFH_FRXC_1"/>
    <property type="match status" value="1"/>
</dbReference>
<accession>A0A0C1UGH4</accession>
<keyword evidence="9 12" id="KW-0408">Iron</keyword>
<dbReference type="GO" id="GO:0051539">
    <property type="term" value="F:4 iron, 4 sulfur cluster binding"/>
    <property type="evidence" value="ECO:0007669"/>
    <property type="project" value="UniProtKB-KW"/>
</dbReference>
<dbReference type="Gene3D" id="3.40.50.300">
    <property type="entry name" value="P-loop containing nucleotide triphosphate hydrolases"/>
    <property type="match status" value="1"/>
</dbReference>
<evidence type="ECO:0000313" key="14">
    <source>
        <dbReference type="Proteomes" id="UP000031366"/>
    </source>
</evidence>
<evidence type="ECO:0000256" key="5">
    <source>
        <dbReference type="ARBA" id="ARBA00012773"/>
    </source>
</evidence>
<dbReference type="CDD" id="cd02040">
    <property type="entry name" value="NifH"/>
    <property type="match status" value="1"/>
</dbReference>
<dbReference type="GO" id="GO:0046872">
    <property type="term" value="F:metal ion binding"/>
    <property type="evidence" value="ECO:0007669"/>
    <property type="project" value="UniProtKB-KW"/>
</dbReference>
<evidence type="ECO:0000256" key="8">
    <source>
        <dbReference type="ARBA" id="ARBA00022840"/>
    </source>
</evidence>
<evidence type="ECO:0000256" key="3">
    <source>
        <dbReference type="ARBA" id="ARBA00005504"/>
    </source>
</evidence>
<dbReference type="Pfam" id="PF00142">
    <property type="entry name" value="Fer4_NifH"/>
    <property type="match status" value="1"/>
</dbReference>
<name>A0A0C1UGH4_9CLOT</name>
<dbReference type="PIRSF" id="PIRSF000363">
    <property type="entry name" value="Nitrogenase_iron"/>
    <property type="match status" value="1"/>
</dbReference>
<sequence length="276" mass="30234">MKIAFYGKGGIGKSTIASNVAAAFSSIGLKVLFIGCDPKSDSSRNLIGKKIPSVIKSLKEKGNNIVEEDIIKIGFNGISCVEAGGPEAGVGCAGRGIITMVEELEHLNIFQKSWDVIIYDVLGDVVCGGFSVPMREKYVDAIYIVSSSEFMSMYAANNIMKSVKRFSENQDPIFGGLIHNHRNYASNDYVIKKFADKCFTQMVSQVPYSKEIAIAELEGKTVLEKFSESEITNVFIDLAKKILDKADYSIPNPLSEEELELFSKEVAQINLNIGTN</sequence>
<keyword evidence="6 12" id="KW-0479">Metal-binding</keyword>
<dbReference type="STRING" id="29341.RSJ17_16110"/>
<evidence type="ECO:0000256" key="7">
    <source>
        <dbReference type="ARBA" id="ARBA00022741"/>
    </source>
</evidence>
<evidence type="ECO:0000313" key="13">
    <source>
        <dbReference type="EMBL" id="KIE46475.1"/>
    </source>
</evidence>
<keyword evidence="14" id="KW-1185">Reference proteome</keyword>
<dbReference type="PROSITE" id="PS51026">
    <property type="entry name" value="NIFH_FRXC_3"/>
    <property type="match status" value="1"/>
</dbReference>